<dbReference type="Proteomes" id="UP000437131">
    <property type="component" value="Unassembled WGS sequence"/>
</dbReference>
<protein>
    <recommendedName>
        <fullName evidence="3">exoribonuclease II</fullName>
        <ecNumber evidence="3">3.1.13.1</ecNumber>
    </recommendedName>
</protein>
<keyword evidence="8" id="KW-0694">RNA-binding</keyword>
<dbReference type="AlphaFoldDB" id="A0A844GUU0"/>
<dbReference type="PANTHER" id="PTHR23355:SF9">
    <property type="entry name" value="DIS3-LIKE EXONUCLEASE 2"/>
    <property type="match status" value="1"/>
</dbReference>
<evidence type="ECO:0000256" key="6">
    <source>
        <dbReference type="ARBA" id="ARBA00022801"/>
    </source>
</evidence>
<dbReference type="GO" id="GO:0008859">
    <property type="term" value="F:exoribonuclease II activity"/>
    <property type="evidence" value="ECO:0007669"/>
    <property type="project" value="UniProtKB-EC"/>
</dbReference>
<evidence type="ECO:0000256" key="7">
    <source>
        <dbReference type="ARBA" id="ARBA00022839"/>
    </source>
</evidence>
<dbReference type="InterPro" id="IPR004476">
    <property type="entry name" value="RNase_II/RNase_R"/>
</dbReference>
<evidence type="ECO:0000256" key="5">
    <source>
        <dbReference type="ARBA" id="ARBA00022722"/>
    </source>
</evidence>
<dbReference type="PROSITE" id="PS50126">
    <property type="entry name" value="S1"/>
    <property type="match status" value="1"/>
</dbReference>
<dbReference type="Pfam" id="PF08206">
    <property type="entry name" value="OB_RNB"/>
    <property type="match status" value="1"/>
</dbReference>
<dbReference type="InterPro" id="IPR012340">
    <property type="entry name" value="NA-bd_OB-fold"/>
</dbReference>
<dbReference type="SMART" id="SM00955">
    <property type="entry name" value="RNB"/>
    <property type="match status" value="1"/>
</dbReference>
<dbReference type="RefSeq" id="WP_155083656.1">
    <property type="nucleotide sequence ID" value="NZ_WMIA01000007.1"/>
</dbReference>
<sequence>MDFSIATILSLLSPDKLVAGKVIEKKLGCEDEHEIEKLQIALDILEKIGVVTKEFGKYRRVIEEDVVEAKLRCSSKGFCFAIQDEEDADDIYIRESHLSNAWNSDRVLVKIIKEGTRRRSPEGEVKLILERANPSVLARVVEDESGDYLAVPLDDRLLFELQLKQNGQTLDDAINHLVHVNVLRYPIGQNPPVGKVVRVLGSDAEAAADTDIVSSKHDLPQEFPERVLNQANQISPEISPEERKKRVDLTDLLTVTIEQDIVQENNLLKETALSLEKTEAENWLLGVHIADVAHFVPEETHLDREARKRGTTVHLGDKIIDLLPPSIYECCSLIPNKERLAISIFLTLDDKGQLLGYEFKQSIIKVDHQLTYKEVQMMIGAGSTKPELESTLEMLNNLVFSITPLIKARRLQLGGFEINLDDITSYFKDEGRIGAIASYSTLPVLSLMTELMTLVGKVVAEHLNELQVPAIYCTQGKPDWDELEDLLKLVANLKLDFKLQSEDEIQPLDYYHLIQEFSKSDDEKVLHYLLLNSLKPNKYTQHPAPHFGLAYPIYTHCTSPGQRYIDLQIQRIIKAVFEQGRDRRSSRVTKGVDLFSNSCHGQINWNVLPPAVQSNLEADLHSLITHLNEREKIAQDAETDLAGLKKAEKMKDCTGQIFNGLITGVQSYGFFVQIEDTLVEGLVHVSSLKDDWYEYRPKHTCLVGRKNRTAYRLGDKVEVEVKSVDYYRQQIDLVTVRGGSAAVDEDFED</sequence>
<dbReference type="GO" id="GO:0006402">
    <property type="term" value="P:mRNA catabolic process"/>
    <property type="evidence" value="ECO:0007669"/>
    <property type="project" value="TreeGrafter"/>
</dbReference>
<evidence type="ECO:0000259" key="9">
    <source>
        <dbReference type="PROSITE" id="PS50126"/>
    </source>
</evidence>
<dbReference type="Pfam" id="PF00773">
    <property type="entry name" value="RNB"/>
    <property type="match status" value="1"/>
</dbReference>
<proteinExistence type="predicted"/>
<feature type="domain" description="S1 motif" evidence="9">
    <location>
        <begin position="655"/>
        <end position="736"/>
    </location>
</feature>
<comment type="subcellular location">
    <subcellularLocation>
        <location evidence="2">Cytoplasm</location>
    </subcellularLocation>
</comment>
<keyword evidence="4" id="KW-0963">Cytoplasm</keyword>
<dbReference type="EC" id="3.1.13.1" evidence="3"/>
<keyword evidence="5" id="KW-0540">Nuclease</keyword>
<evidence type="ECO:0000313" key="10">
    <source>
        <dbReference type="EMBL" id="MTF38811.1"/>
    </source>
</evidence>
<dbReference type="CDD" id="cd04471">
    <property type="entry name" value="S1_RNase_R"/>
    <property type="match status" value="1"/>
</dbReference>
<dbReference type="GO" id="GO:0005829">
    <property type="term" value="C:cytosol"/>
    <property type="evidence" value="ECO:0007669"/>
    <property type="project" value="TreeGrafter"/>
</dbReference>
<reference evidence="10 11" key="1">
    <citation type="submission" date="2019-11" db="EMBL/GenBank/DDBJ databases">
        <title>Isolation of a new High Light Tolerant Cyanobacteria.</title>
        <authorList>
            <person name="Dobson Z."/>
            <person name="Vaughn N."/>
            <person name="Vaughn M."/>
            <person name="Fromme P."/>
            <person name="Mazor Y."/>
        </authorList>
    </citation>
    <scope>NUCLEOTIDE SEQUENCE [LARGE SCALE GENOMIC DNA]</scope>
    <source>
        <strain evidence="10 11">0216</strain>
    </source>
</reference>
<dbReference type="PANTHER" id="PTHR23355">
    <property type="entry name" value="RIBONUCLEASE"/>
    <property type="match status" value="1"/>
</dbReference>
<comment type="caution">
    <text evidence="10">The sequence shown here is derived from an EMBL/GenBank/DDBJ whole genome shotgun (WGS) entry which is preliminary data.</text>
</comment>
<keyword evidence="6" id="KW-0378">Hydrolase</keyword>
<evidence type="ECO:0000256" key="8">
    <source>
        <dbReference type="ARBA" id="ARBA00022884"/>
    </source>
</evidence>
<dbReference type="InterPro" id="IPR011129">
    <property type="entry name" value="CSD"/>
</dbReference>
<accession>A0A844GUU0</accession>
<dbReference type="GO" id="GO:0003723">
    <property type="term" value="F:RNA binding"/>
    <property type="evidence" value="ECO:0007669"/>
    <property type="project" value="UniProtKB-KW"/>
</dbReference>
<dbReference type="InterPro" id="IPR001900">
    <property type="entry name" value="RNase_II/R"/>
</dbReference>
<dbReference type="Pfam" id="PF00575">
    <property type="entry name" value="S1"/>
    <property type="match status" value="1"/>
</dbReference>
<dbReference type="EMBL" id="WMIA01000007">
    <property type="protein sequence ID" value="MTF38811.1"/>
    <property type="molecule type" value="Genomic_DNA"/>
</dbReference>
<dbReference type="Gene3D" id="2.40.50.140">
    <property type="entry name" value="Nucleic acid-binding proteins"/>
    <property type="match status" value="2"/>
</dbReference>
<dbReference type="InterPro" id="IPR050180">
    <property type="entry name" value="RNR_Ribonuclease"/>
</dbReference>
<evidence type="ECO:0000256" key="4">
    <source>
        <dbReference type="ARBA" id="ARBA00022490"/>
    </source>
</evidence>
<evidence type="ECO:0000313" key="11">
    <source>
        <dbReference type="Proteomes" id="UP000437131"/>
    </source>
</evidence>
<keyword evidence="7" id="KW-0269">Exonuclease</keyword>
<name>A0A844GUU0_9CHRO</name>
<evidence type="ECO:0000256" key="1">
    <source>
        <dbReference type="ARBA" id="ARBA00001849"/>
    </source>
</evidence>
<comment type="catalytic activity">
    <reaction evidence="1">
        <text>Exonucleolytic cleavage in the 3'- to 5'-direction to yield nucleoside 5'-phosphates.</text>
        <dbReference type="EC" id="3.1.13.1"/>
    </reaction>
</comment>
<dbReference type="FunFam" id="2.40.50.140:FF:000408">
    <property type="entry name" value="Ribonuclease R"/>
    <property type="match status" value="1"/>
</dbReference>
<dbReference type="SUPFAM" id="SSF50249">
    <property type="entry name" value="Nucleic acid-binding proteins"/>
    <property type="match status" value="3"/>
</dbReference>
<dbReference type="InterPro" id="IPR013223">
    <property type="entry name" value="RNase_B_OB_dom"/>
</dbReference>
<dbReference type="NCBIfam" id="TIGR00358">
    <property type="entry name" value="3_prime_RNase"/>
    <property type="match status" value="1"/>
</dbReference>
<evidence type="ECO:0000256" key="3">
    <source>
        <dbReference type="ARBA" id="ARBA00012163"/>
    </source>
</evidence>
<dbReference type="InterPro" id="IPR003029">
    <property type="entry name" value="S1_domain"/>
</dbReference>
<evidence type="ECO:0000256" key="2">
    <source>
        <dbReference type="ARBA" id="ARBA00004496"/>
    </source>
</evidence>
<dbReference type="SMART" id="SM00357">
    <property type="entry name" value="CSP"/>
    <property type="match status" value="1"/>
</dbReference>
<dbReference type="Pfam" id="PF17876">
    <property type="entry name" value="CSD2"/>
    <property type="match status" value="1"/>
</dbReference>
<organism evidence="10 11">
    <name type="scientific">Cyanobacterium aponinum 0216</name>
    <dbReference type="NCBI Taxonomy" id="2676140"/>
    <lineage>
        <taxon>Bacteria</taxon>
        <taxon>Bacillati</taxon>
        <taxon>Cyanobacteriota</taxon>
        <taxon>Cyanophyceae</taxon>
        <taxon>Oscillatoriophycideae</taxon>
        <taxon>Chroococcales</taxon>
        <taxon>Geminocystaceae</taxon>
        <taxon>Cyanobacterium</taxon>
    </lineage>
</organism>
<gene>
    <name evidence="10" type="ORF">GGC33_07700</name>
</gene>
<dbReference type="InterPro" id="IPR040476">
    <property type="entry name" value="CSD2"/>
</dbReference>
<dbReference type="SMART" id="SM00316">
    <property type="entry name" value="S1"/>
    <property type="match status" value="1"/>
</dbReference>